<proteinExistence type="predicted"/>
<protein>
    <recommendedName>
        <fullName evidence="3">WXG100 family type VII secretion target</fullName>
    </recommendedName>
</protein>
<reference evidence="1 2" key="1">
    <citation type="submission" date="2018-02" db="EMBL/GenBank/DDBJ databases">
        <title>8 Nocardia nova and 1 Nocardia cyriacigeorgica strain used for evolution to TMP-SMX.</title>
        <authorList>
            <person name="Mehta H."/>
            <person name="Weng J."/>
            <person name="Shamoo Y."/>
        </authorList>
    </citation>
    <scope>NUCLEOTIDE SEQUENCE [LARGE SCALE GENOMIC DNA]</scope>
    <source>
        <strain evidence="1 2">ATCC 33727</strain>
    </source>
</reference>
<evidence type="ECO:0000313" key="2">
    <source>
        <dbReference type="Proteomes" id="UP000241647"/>
    </source>
</evidence>
<dbReference type="InterPro" id="IPR036689">
    <property type="entry name" value="ESAT-6-like_sf"/>
</dbReference>
<sequence>MSDFELLSYNFDSIRDAGTNLGKQAQDITNELENFEKMFQAFITHHWTDGLGTTAFQEIQQKWRASSDDLVAKLAQLGVAVTAGGDHMQEADALAAKTFGL</sequence>
<dbReference type="Gene3D" id="1.10.287.1060">
    <property type="entry name" value="ESAT-6-like"/>
    <property type="match status" value="1"/>
</dbReference>
<evidence type="ECO:0008006" key="3">
    <source>
        <dbReference type="Google" id="ProtNLM"/>
    </source>
</evidence>
<comment type="caution">
    <text evidence="1">The sequence shown here is derived from an EMBL/GenBank/DDBJ whole genome shotgun (WGS) entry which is preliminary data.</text>
</comment>
<evidence type="ECO:0000313" key="1">
    <source>
        <dbReference type="EMBL" id="PSR57836.1"/>
    </source>
</evidence>
<dbReference type="SUPFAM" id="SSF140453">
    <property type="entry name" value="EsxAB dimer-like"/>
    <property type="match status" value="1"/>
</dbReference>
<dbReference type="Pfam" id="PF06013">
    <property type="entry name" value="WXG100"/>
    <property type="match status" value="1"/>
</dbReference>
<dbReference type="EMBL" id="PYHS01000031">
    <property type="protein sequence ID" value="PSR57836.1"/>
    <property type="molecule type" value="Genomic_DNA"/>
</dbReference>
<dbReference type="AlphaFoldDB" id="A0A2T2YQS9"/>
<gene>
    <name evidence="1" type="ORF">C8259_33140</name>
</gene>
<accession>A0A2T2YQS9</accession>
<dbReference type="RefSeq" id="WP_063031016.1">
    <property type="nucleotide sequence ID" value="NZ_PSZA01000010.1"/>
</dbReference>
<dbReference type="InterPro" id="IPR010310">
    <property type="entry name" value="T7SS_ESAT-6-like"/>
</dbReference>
<dbReference type="Proteomes" id="UP000241647">
    <property type="component" value="Unassembled WGS sequence"/>
</dbReference>
<name>A0A2T2YQS9_9NOCA</name>
<organism evidence="1 2">
    <name type="scientific">Nocardia nova</name>
    <dbReference type="NCBI Taxonomy" id="37330"/>
    <lineage>
        <taxon>Bacteria</taxon>
        <taxon>Bacillati</taxon>
        <taxon>Actinomycetota</taxon>
        <taxon>Actinomycetes</taxon>
        <taxon>Mycobacteriales</taxon>
        <taxon>Nocardiaceae</taxon>
        <taxon>Nocardia</taxon>
    </lineage>
</organism>